<dbReference type="RefSeq" id="WP_185063836.1">
    <property type="nucleotide sequence ID" value="NZ_BAABJP010000010.1"/>
</dbReference>
<keyword evidence="1" id="KW-1133">Transmembrane helix</keyword>
<dbReference type="InterPro" id="IPR008523">
    <property type="entry name" value="DUF805"/>
</dbReference>
<keyword evidence="1" id="KW-0472">Membrane</keyword>
<proteinExistence type="predicted"/>
<evidence type="ECO:0000256" key="1">
    <source>
        <dbReference type="SAM" id="Phobius"/>
    </source>
</evidence>
<evidence type="ECO:0000313" key="3">
    <source>
        <dbReference type="Proteomes" id="UP001428817"/>
    </source>
</evidence>
<dbReference type="PANTHER" id="PTHR34980:SF2">
    <property type="entry name" value="INNER MEMBRANE PROTEIN YHAH-RELATED"/>
    <property type="match status" value="1"/>
</dbReference>
<comment type="caution">
    <text evidence="2">The sequence shown here is derived from an EMBL/GenBank/DDBJ whole genome shotgun (WGS) entry which is preliminary data.</text>
</comment>
<dbReference type="Pfam" id="PF05656">
    <property type="entry name" value="DUF805"/>
    <property type="match status" value="1"/>
</dbReference>
<keyword evidence="1" id="KW-0812">Transmembrane</keyword>
<feature type="transmembrane region" description="Helical" evidence="1">
    <location>
        <begin position="90"/>
        <end position="111"/>
    </location>
</feature>
<dbReference type="Proteomes" id="UP001428817">
    <property type="component" value="Unassembled WGS sequence"/>
</dbReference>
<feature type="transmembrane region" description="Helical" evidence="1">
    <location>
        <begin position="21"/>
        <end position="40"/>
    </location>
</feature>
<dbReference type="EMBL" id="BAABJP010000010">
    <property type="protein sequence ID" value="GAA5154968.1"/>
    <property type="molecule type" value="Genomic_DNA"/>
</dbReference>
<dbReference type="PANTHER" id="PTHR34980">
    <property type="entry name" value="INNER MEMBRANE PROTEIN-RELATED-RELATED"/>
    <property type="match status" value="1"/>
</dbReference>
<feature type="transmembrane region" description="Helical" evidence="1">
    <location>
        <begin position="117"/>
        <end position="138"/>
    </location>
</feature>
<name>A0ABP9Q1H5_9PSEU</name>
<keyword evidence="3" id="KW-1185">Reference proteome</keyword>
<evidence type="ECO:0000313" key="2">
    <source>
        <dbReference type="EMBL" id="GAA5154968.1"/>
    </source>
</evidence>
<protein>
    <submittedName>
        <fullName evidence="2">DUF805 domain-containing protein</fullName>
    </submittedName>
</protein>
<feature type="transmembrane region" description="Helical" evidence="1">
    <location>
        <begin position="60"/>
        <end position="78"/>
    </location>
</feature>
<reference evidence="3" key="1">
    <citation type="journal article" date="2019" name="Int. J. Syst. Evol. Microbiol.">
        <title>The Global Catalogue of Microorganisms (GCM) 10K type strain sequencing project: providing services to taxonomists for standard genome sequencing and annotation.</title>
        <authorList>
            <consortium name="The Broad Institute Genomics Platform"/>
            <consortium name="The Broad Institute Genome Sequencing Center for Infectious Disease"/>
            <person name="Wu L."/>
            <person name="Ma J."/>
        </authorList>
    </citation>
    <scope>NUCLEOTIDE SEQUENCE [LARGE SCALE GENOMIC DNA]</scope>
    <source>
        <strain evidence="3">JCM 18303</strain>
    </source>
</reference>
<accession>A0ABP9Q1H5</accession>
<sequence length="160" mass="17742">MQWYLKVLRQYADFATRAQRTEFWMFTLISTLITFGLGIIDYLGGFKFGAIEEIPNSGFGVLQTLYGLAVMVPTLAVSARRLHDIGRGGWWLLLGVGAFLIYGVSAGAAFAGAGMGIVVLAALIMIAVTILFVVWFCFDSQPQANHWGPNPKRYNRARMR</sequence>
<gene>
    <name evidence="2" type="ORF">GCM10023321_27520</name>
</gene>
<organism evidence="2 3">
    <name type="scientific">Pseudonocardia eucalypti</name>
    <dbReference type="NCBI Taxonomy" id="648755"/>
    <lineage>
        <taxon>Bacteria</taxon>
        <taxon>Bacillati</taxon>
        <taxon>Actinomycetota</taxon>
        <taxon>Actinomycetes</taxon>
        <taxon>Pseudonocardiales</taxon>
        <taxon>Pseudonocardiaceae</taxon>
        <taxon>Pseudonocardia</taxon>
    </lineage>
</organism>